<evidence type="ECO:0000256" key="1">
    <source>
        <dbReference type="SAM" id="Coils"/>
    </source>
</evidence>
<dbReference type="RefSeq" id="WP_119982890.1">
    <property type="nucleotide sequence ID" value="NZ_QXZZ01000036.1"/>
</dbReference>
<accession>A0A3A6WD29</accession>
<evidence type="ECO:0000313" key="2">
    <source>
        <dbReference type="EMBL" id="RJY49993.1"/>
    </source>
</evidence>
<dbReference type="Proteomes" id="UP000277803">
    <property type="component" value="Unassembled WGS sequence"/>
</dbReference>
<keyword evidence="1" id="KW-0175">Coiled coil</keyword>
<reference evidence="2 3" key="1">
    <citation type="submission" date="2018-09" db="EMBL/GenBank/DDBJ databases">
        <title>Genome sequence of Veillonella atypica isolated from periodontal Korean patients.</title>
        <authorList>
            <person name="Lee J.-H."/>
            <person name="Moon J.-H."/>
            <person name="Shin S.-Y."/>
        </authorList>
    </citation>
    <scope>NUCLEOTIDE SEQUENCE [LARGE SCALE GENOMIC DNA]</scope>
    <source>
        <strain evidence="2 3">KHUD_V1</strain>
    </source>
</reference>
<gene>
    <name evidence="2" type="ORF">D2965_08485</name>
</gene>
<protein>
    <submittedName>
        <fullName evidence="2">Uncharacterized protein</fullName>
    </submittedName>
</protein>
<dbReference type="EMBL" id="QXZZ01000036">
    <property type="protein sequence ID" value="RJY49993.1"/>
    <property type="molecule type" value="Genomic_DNA"/>
</dbReference>
<feature type="coiled-coil region" evidence="1">
    <location>
        <begin position="17"/>
        <end position="44"/>
    </location>
</feature>
<name>A0A3A6WD29_9FIRM</name>
<sequence length="76" mass="8936">MTKKELDIERREFIISAKKLARTTKRLKEAIKKIEEQAKAHDGELTERDAVRHEILHRLYTSVFEDVGAVLLEFQD</sequence>
<dbReference type="AlphaFoldDB" id="A0A3A6WD29"/>
<proteinExistence type="predicted"/>
<organism evidence="2 3">
    <name type="scientific">Veillonella atypica</name>
    <dbReference type="NCBI Taxonomy" id="39777"/>
    <lineage>
        <taxon>Bacteria</taxon>
        <taxon>Bacillati</taxon>
        <taxon>Bacillota</taxon>
        <taxon>Negativicutes</taxon>
        <taxon>Veillonellales</taxon>
        <taxon>Veillonellaceae</taxon>
        <taxon>Veillonella</taxon>
    </lineage>
</organism>
<comment type="caution">
    <text evidence="2">The sequence shown here is derived from an EMBL/GenBank/DDBJ whole genome shotgun (WGS) entry which is preliminary data.</text>
</comment>
<evidence type="ECO:0000313" key="3">
    <source>
        <dbReference type="Proteomes" id="UP000277803"/>
    </source>
</evidence>